<sequence length="109" mass="12024">MKIDLQRRYDSSDDFFTFGGSVVMKLSVDAAIAVCERAAQHGLVVARIEGGIWRSPGFEARLDCIWDGVDPPVDVRVAEQNNLTAAKFIRSESQAHDAFVVTAPRITGW</sequence>
<name>A0A4Q2A6Y2_9BURK</name>
<dbReference type="SUPFAM" id="SSF143469">
    <property type="entry name" value="ImmE5-like"/>
    <property type="match status" value="1"/>
</dbReference>
<accession>A0A4Q2A6Y2</accession>
<dbReference type="InterPro" id="IPR037234">
    <property type="entry name" value="ImmE5_sf"/>
</dbReference>
<organism evidence="1 2">
    <name type="scientific">Burkholderia stabilis</name>
    <dbReference type="NCBI Taxonomy" id="95485"/>
    <lineage>
        <taxon>Bacteria</taxon>
        <taxon>Pseudomonadati</taxon>
        <taxon>Pseudomonadota</taxon>
        <taxon>Betaproteobacteria</taxon>
        <taxon>Burkholderiales</taxon>
        <taxon>Burkholderiaceae</taxon>
        <taxon>Burkholderia</taxon>
        <taxon>Burkholderia cepacia complex</taxon>
    </lineage>
</organism>
<dbReference type="Proteomes" id="UP000289650">
    <property type="component" value="Unassembled WGS sequence"/>
</dbReference>
<dbReference type="RefSeq" id="WP_129517434.1">
    <property type="nucleotide sequence ID" value="NZ_QWEX01000003.1"/>
</dbReference>
<dbReference type="GO" id="GO:0030153">
    <property type="term" value="P:bacteriocin immunity"/>
    <property type="evidence" value="ECO:0007669"/>
    <property type="project" value="InterPro"/>
</dbReference>
<comment type="caution">
    <text evidence="1">The sequence shown here is derived from an EMBL/GenBank/DDBJ whole genome shotgun (WGS) entry which is preliminary data.</text>
</comment>
<dbReference type="OrthoDB" id="7067632at2"/>
<evidence type="ECO:0000313" key="1">
    <source>
        <dbReference type="EMBL" id="RXV64983.1"/>
    </source>
</evidence>
<protein>
    <submittedName>
        <fullName evidence="1">Colicin immunity protein</fullName>
    </submittedName>
</protein>
<dbReference type="AlphaFoldDB" id="A0A4Q2A6Y2"/>
<gene>
    <name evidence="1" type="ORF">D1006_32905</name>
</gene>
<dbReference type="InterPro" id="IPR020127">
    <property type="entry name" value="Colicin-E5_imm"/>
</dbReference>
<dbReference type="Gene3D" id="3.30.190.30">
    <property type="match status" value="1"/>
</dbReference>
<dbReference type="Pfam" id="PF11480">
    <property type="entry name" value="ImmE5"/>
    <property type="match status" value="1"/>
</dbReference>
<reference evidence="1 2" key="1">
    <citation type="submission" date="2018-08" db="EMBL/GenBank/DDBJ databases">
        <title>Mountain-cultivated ginseng endophyte, Burkholderia stabilis and its activity against ginseng root rot disease.</title>
        <authorList>
            <person name="Tapan Kumar M."/>
            <person name="Bae H."/>
            <person name="Shanmugam G."/>
            <person name="Jeon J."/>
        </authorList>
    </citation>
    <scope>NUCLEOTIDE SEQUENCE [LARGE SCALE GENOMIC DNA]</scope>
    <source>
        <strain evidence="1 2">EB159</strain>
    </source>
</reference>
<dbReference type="EMBL" id="QWEX01000003">
    <property type="protein sequence ID" value="RXV64983.1"/>
    <property type="molecule type" value="Genomic_DNA"/>
</dbReference>
<evidence type="ECO:0000313" key="2">
    <source>
        <dbReference type="Proteomes" id="UP000289650"/>
    </source>
</evidence>
<proteinExistence type="predicted"/>